<dbReference type="OrthoDB" id="27934at2759"/>
<dbReference type="GeneID" id="30995315"/>
<accession>A0A1E4RMN9</accession>
<keyword evidence="3" id="KW-1185">Reference proteome</keyword>
<evidence type="ECO:0000256" key="1">
    <source>
        <dbReference type="SAM" id="MobiDB-lite"/>
    </source>
</evidence>
<evidence type="ECO:0000313" key="2">
    <source>
        <dbReference type="EMBL" id="ODV68519.1"/>
    </source>
</evidence>
<dbReference type="RefSeq" id="XP_020077586.1">
    <property type="nucleotide sequence ID" value="XM_020220765.1"/>
</dbReference>
<dbReference type="EMBL" id="KV454539">
    <property type="protein sequence ID" value="ODV68519.1"/>
    <property type="molecule type" value="Genomic_DNA"/>
</dbReference>
<gene>
    <name evidence="2" type="ORF">HYPBUDRAFT_151954</name>
</gene>
<evidence type="ECO:0000313" key="3">
    <source>
        <dbReference type="Proteomes" id="UP000095085"/>
    </source>
</evidence>
<feature type="region of interest" description="Disordered" evidence="1">
    <location>
        <begin position="1"/>
        <end position="21"/>
    </location>
</feature>
<dbReference type="Gene3D" id="6.10.140.1020">
    <property type="match status" value="1"/>
</dbReference>
<protein>
    <recommendedName>
        <fullName evidence="4">Meiosis protein 5 homolog</fullName>
    </recommendedName>
</protein>
<dbReference type="STRING" id="984485.A0A1E4RMN9"/>
<evidence type="ECO:0008006" key="4">
    <source>
        <dbReference type="Google" id="ProtNLM"/>
    </source>
</evidence>
<dbReference type="AlphaFoldDB" id="A0A1E4RMN9"/>
<organism evidence="2 3">
    <name type="scientific">Hyphopichia burtonii NRRL Y-1933</name>
    <dbReference type="NCBI Taxonomy" id="984485"/>
    <lineage>
        <taxon>Eukaryota</taxon>
        <taxon>Fungi</taxon>
        <taxon>Dikarya</taxon>
        <taxon>Ascomycota</taxon>
        <taxon>Saccharomycotina</taxon>
        <taxon>Pichiomycetes</taxon>
        <taxon>Debaryomycetaceae</taxon>
        <taxon>Hyphopichia</taxon>
    </lineage>
</organism>
<reference evidence="3" key="1">
    <citation type="submission" date="2016-05" db="EMBL/GenBank/DDBJ databases">
        <title>Comparative genomics of biotechnologically important yeasts.</title>
        <authorList>
            <consortium name="DOE Joint Genome Institute"/>
            <person name="Riley R."/>
            <person name="Haridas S."/>
            <person name="Wolfe K.H."/>
            <person name="Lopes M.R."/>
            <person name="Hittinger C.T."/>
            <person name="Goker M."/>
            <person name="Salamov A."/>
            <person name="Wisecaver J."/>
            <person name="Long T.M."/>
            <person name="Aerts A.L."/>
            <person name="Barry K."/>
            <person name="Choi C."/>
            <person name="Clum A."/>
            <person name="Coughlan A.Y."/>
            <person name="Deshpande S."/>
            <person name="Douglass A.P."/>
            <person name="Hanson S.J."/>
            <person name="Klenk H.-P."/>
            <person name="Labutti K."/>
            <person name="Lapidus A."/>
            <person name="Lindquist E."/>
            <person name="Lipzen A."/>
            <person name="Meier-Kolthoff J.P."/>
            <person name="Ohm R.A."/>
            <person name="Otillar R.P."/>
            <person name="Pangilinan J."/>
            <person name="Peng Y."/>
            <person name="Rokas A."/>
            <person name="Rosa C.A."/>
            <person name="Scheuner C."/>
            <person name="Sibirny A.A."/>
            <person name="Slot J.C."/>
            <person name="Stielow J.B."/>
            <person name="Sun H."/>
            <person name="Kurtzman C.P."/>
            <person name="Blackwell M."/>
            <person name="Grigoriev I.V."/>
            <person name="Jeffries T.W."/>
        </authorList>
    </citation>
    <scope>NUCLEOTIDE SEQUENCE [LARGE SCALE GENOMIC DNA]</scope>
    <source>
        <strain evidence="3">NRRL Y-1933</strain>
    </source>
</reference>
<sequence>MIPLDFNEPQVIGRSSSNSALTPSKTFKPVVFSCSESKVDNKPVQLKRVHHGKSPFKPLTPDTPNKKVKTMATYAPSMVSPQLLPLVPEKSQDIALRKRECQIDCQIKEELRRKDLIVKAIEYVNNHEEAKVLQLIDKWRDVAQKASNYLLNDLQVKAQKMGGAAKLRQLLNSAFQDDDLIQEYQLFIESDSYHDLTALEKSELHNKMALLQPDDTDDEFGMKELYAMLKLDYSLVFGS</sequence>
<dbReference type="Proteomes" id="UP000095085">
    <property type="component" value="Unassembled WGS sequence"/>
</dbReference>
<proteinExistence type="predicted"/>
<name>A0A1E4RMN9_9ASCO</name>